<comment type="caution">
    <text evidence="1">The sequence shown here is derived from an EMBL/GenBank/DDBJ whole genome shotgun (WGS) entry which is preliminary data.</text>
</comment>
<feature type="non-terminal residue" evidence="1">
    <location>
        <position position="351"/>
    </location>
</feature>
<gene>
    <name evidence="1" type="ORF">LTS18_000674</name>
</gene>
<reference evidence="1" key="1">
    <citation type="submission" date="2024-09" db="EMBL/GenBank/DDBJ databases">
        <title>Black Yeasts Isolated from many extreme environments.</title>
        <authorList>
            <person name="Coleine C."/>
            <person name="Stajich J.E."/>
            <person name="Selbmann L."/>
        </authorList>
    </citation>
    <scope>NUCLEOTIDE SEQUENCE</scope>
    <source>
        <strain evidence="1">CCFEE 5737</strain>
    </source>
</reference>
<sequence>MLDMGDPEHTETLLGLTNQFWVNKGDADQIDEEDATPQAREKTYDNFWASTKSASTKVVSPSKRVRFSVNADKGQADVEETVPGLASQSTSVRQAVLNTDGTGNQWLVATNLKELARQDEVAMAEVYPAPKAITLPVHEEEEHQPPKRLDTIKTPTKPTVKIPVKPTAKTPAKATATPSTESPYGPSSVDRYGARRPSQWENIKRMKQRSFTALIQPKIKFHVPTGTFSTDFYIRPSPRSAVYRHVHRDGPRVRKPREPEVDTPYTPPVSAKRSAEKQSPDQPQRNKRPKTPSVAKGLENVELSYEVPRWHIDGYQHTALQAYDPSWSAATEPTIAELLRGSAPGPAVEDD</sequence>
<protein>
    <submittedName>
        <fullName evidence="1">Uncharacterized protein</fullName>
    </submittedName>
</protein>
<dbReference type="EMBL" id="JAWDJW010005301">
    <property type="protein sequence ID" value="KAK3068419.1"/>
    <property type="molecule type" value="Genomic_DNA"/>
</dbReference>
<evidence type="ECO:0000313" key="2">
    <source>
        <dbReference type="Proteomes" id="UP001186974"/>
    </source>
</evidence>
<dbReference type="Proteomes" id="UP001186974">
    <property type="component" value="Unassembled WGS sequence"/>
</dbReference>
<organism evidence="1 2">
    <name type="scientific">Coniosporium uncinatum</name>
    <dbReference type="NCBI Taxonomy" id="93489"/>
    <lineage>
        <taxon>Eukaryota</taxon>
        <taxon>Fungi</taxon>
        <taxon>Dikarya</taxon>
        <taxon>Ascomycota</taxon>
        <taxon>Pezizomycotina</taxon>
        <taxon>Dothideomycetes</taxon>
        <taxon>Dothideomycetes incertae sedis</taxon>
        <taxon>Coniosporium</taxon>
    </lineage>
</organism>
<proteinExistence type="predicted"/>
<name>A0ACC3DG07_9PEZI</name>
<evidence type="ECO:0000313" key="1">
    <source>
        <dbReference type="EMBL" id="KAK3068419.1"/>
    </source>
</evidence>
<accession>A0ACC3DG07</accession>
<keyword evidence="2" id="KW-1185">Reference proteome</keyword>